<dbReference type="InterPro" id="IPR023833">
    <property type="entry name" value="Signal_pept_SipW-depend-type"/>
</dbReference>
<dbReference type="AlphaFoldDB" id="A0ABD5WCH9"/>
<keyword evidence="3" id="KW-1185">Reference proteome</keyword>
<keyword evidence="1" id="KW-0472">Membrane</keyword>
<gene>
    <name evidence="2" type="ORF">ACFQL9_08275</name>
</gene>
<reference evidence="2 3" key="1">
    <citation type="journal article" date="2019" name="Int. J. Syst. Evol. Microbiol.">
        <title>The Global Catalogue of Microorganisms (GCM) 10K type strain sequencing project: providing services to taxonomists for standard genome sequencing and annotation.</title>
        <authorList>
            <consortium name="The Broad Institute Genomics Platform"/>
            <consortium name="The Broad Institute Genome Sequencing Center for Infectious Disease"/>
            <person name="Wu L."/>
            <person name="Ma J."/>
        </authorList>
    </citation>
    <scope>NUCLEOTIDE SEQUENCE [LARGE SCALE GENOMIC DNA]</scope>
    <source>
        <strain evidence="2 3">DT31</strain>
    </source>
</reference>
<evidence type="ECO:0000256" key="1">
    <source>
        <dbReference type="SAM" id="Phobius"/>
    </source>
</evidence>
<accession>A0ABD5WCH9</accession>
<evidence type="ECO:0000313" key="3">
    <source>
        <dbReference type="Proteomes" id="UP001596461"/>
    </source>
</evidence>
<organism evidence="2 3">
    <name type="scientific">Halobaculum lipolyticum</name>
    <dbReference type="NCBI Taxonomy" id="3032001"/>
    <lineage>
        <taxon>Archaea</taxon>
        <taxon>Methanobacteriati</taxon>
        <taxon>Methanobacteriota</taxon>
        <taxon>Stenosarchaea group</taxon>
        <taxon>Halobacteria</taxon>
        <taxon>Halobacteriales</taxon>
        <taxon>Haloferacaceae</taxon>
        <taxon>Halobaculum</taxon>
    </lineage>
</organism>
<protein>
    <submittedName>
        <fullName evidence="2">SipW-dependent-type signal peptide-containing protein</fullName>
    </submittedName>
</protein>
<comment type="caution">
    <text evidence="2">The sequence shown here is derived from an EMBL/GenBank/DDBJ whole genome shotgun (WGS) entry which is preliminary data.</text>
</comment>
<dbReference type="RefSeq" id="WP_284030551.1">
    <property type="nucleotide sequence ID" value="NZ_CP126154.1"/>
</dbReference>
<keyword evidence="1" id="KW-1133">Transmembrane helix</keyword>
<keyword evidence="1" id="KW-0812">Transmembrane</keyword>
<feature type="transmembrane region" description="Helical" evidence="1">
    <location>
        <begin position="25"/>
        <end position="47"/>
    </location>
</feature>
<proteinExistence type="predicted"/>
<evidence type="ECO:0000313" key="2">
    <source>
        <dbReference type="EMBL" id="MFC7069634.1"/>
    </source>
</evidence>
<dbReference type="Proteomes" id="UP001596461">
    <property type="component" value="Unassembled WGS sequence"/>
</dbReference>
<name>A0ABD5WCH9_9EURY</name>
<dbReference type="NCBIfam" id="TIGR04088">
    <property type="entry name" value="cognate_SipW"/>
    <property type="match status" value="1"/>
</dbReference>
<sequence>MTDNRHTSDTGPSDGRGARVGRRNVLLGLGTIGLASAGAGLGTTAYFSDTESFSGNTLQAGSLDLTVEYEATYNGGPADNLAPAPAGEVDGEAGLFYTLADVKPGDAGSMTFCFELLTNPAYLWVCADATADDEAGQTEPEVAAEGVDTDGRGELDDAIVASAFYCDAAGEPVDGGTIASGVSLATLLALLSDGAPLNAAGVDAPAGEQSPYEASPEAGATSGPCLCIEWELPTAVGNEVQSDALAFGVAFHALQARHTDGTDNPCAEPTRRELSTGVADWQVTASPDDATGDALVVSPHPAWYDPASDSDADVPADASAEWVNPYGGGGRVSHPTGDYAYELPFVAPLTTSTSAPCTVAGAFASDNGGRLFLDGVEVAAATTAGTDDYRDPGAFAATVTTPGVHTLRATVNNKEGSGENPSAVFVAAFFECP</sequence>
<dbReference type="GeneID" id="81125387"/>
<dbReference type="EMBL" id="JBHTAH010000005">
    <property type="protein sequence ID" value="MFC7069634.1"/>
    <property type="molecule type" value="Genomic_DNA"/>
</dbReference>